<name>A0A0A2G9V9_9PORP</name>
<accession>A0A0A2G9V9</accession>
<sequence length="66" mass="7376">MKEISRIIALLPILLIVVIVIGGIIAFFYLPENSRGAVLGVSLALLNPLCLLSFKRYNDRRGNHRN</sequence>
<proteinExistence type="predicted"/>
<dbReference type="RefSeq" id="WP_036882855.1">
    <property type="nucleotide sequence ID" value="NZ_JQZW01000002.1"/>
</dbReference>
<organism evidence="2 3">
    <name type="scientific">Porphyromonas gingivicanis</name>
    <dbReference type="NCBI Taxonomy" id="266762"/>
    <lineage>
        <taxon>Bacteria</taxon>
        <taxon>Pseudomonadati</taxon>
        <taxon>Bacteroidota</taxon>
        <taxon>Bacteroidia</taxon>
        <taxon>Bacteroidales</taxon>
        <taxon>Porphyromonadaceae</taxon>
        <taxon>Porphyromonas</taxon>
    </lineage>
</organism>
<evidence type="ECO:0000313" key="2">
    <source>
        <dbReference type="EMBL" id="KGN99180.1"/>
    </source>
</evidence>
<dbReference type="Proteomes" id="UP000030134">
    <property type="component" value="Unassembled WGS sequence"/>
</dbReference>
<keyword evidence="1" id="KW-0472">Membrane</keyword>
<reference evidence="2 3" key="1">
    <citation type="submission" date="2014-08" db="EMBL/GenBank/DDBJ databases">
        <title>Porphyromonas gingivicanis strain:COT-022_OH1391 Genome sequencing.</title>
        <authorList>
            <person name="Wallis C."/>
            <person name="Deusch O."/>
            <person name="O'Flynn C."/>
            <person name="Davis I."/>
            <person name="Jospin G."/>
            <person name="Darling A.E."/>
            <person name="Coil D.A."/>
            <person name="Alexiev A."/>
            <person name="Horsfall A."/>
            <person name="Kirkwood N."/>
            <person name="Harris S."/>
            <person name="Eisen J.A."/>
        </authorList>
    </citation>
    <scope>NUCLEOTIDE SEQUENCE [LARGE SCALE GENOMIC DNA]</scope>
    <source>
        <strain evidence="3">COT-022 OH1391</strain>
    </source>
</reference>
<feature type="transmembrane region" description="Helical" evidence="1">
    <location>
        <begin position="7"/>
        <end position="30"/>
    </location>
</feature>
<keyword evidence="3" id="KW-1185">Reference proteome</keyword>
<dbReference type="AlphaFoldDB" id="A0A0A2G9V9"/>
<protein>
    <submittedName>
        <fullName evidence="2">Uncharacterized protein</fullName>
    </submittedName>
</protein>
<feature type="transmembrane region" description="Helical" evidence="1">
    <location>
        <begin position="36"/>
        <end position="54"/>
    </location>
</feature>
<evidence type="ECO:0000313" key="3">
    <source>
        <dbReference type="Proteomes" id="UP000030134"/>
    </source>
</evidence>
<keyword evidence="1" id="KW-0812">Transmembrane</keyword>
<comment type="caution">
    <text evidence="2">The sequence shown here is derived from an EMBL/GenBank/DDBJ whole genome shotgun (WGS) entry which is preliminary data.</text>
</comment>
<gene>
    <name evidence="2" type="ORF">HQ36_01635</name>
</gene>
<evidence type="ECO:0000256" key="1">
    <source>
        <dbReference type="SAM" id="Phobius"/>
    </source>
</evidence>
<dbReference type="STRING" id="266762.HQ36_01635"/>
<dbReference type="EMBL" id="JQZW01000002">
    <property type="protein sequence ID" value="KGN99180.1"/>
    <property type="molecule type" value="Genomic_DNA"/>
</dbReference>
<keyword evidence="1" id="KW-1133">Transmembrane helix</keyword>